<sequence>MLRRIRNGVLAGAAVFGGLMLAQAPASAGTLDATTTVATADKAAPSGYQCRYMGYWIDGDGNVTHLWDCTGG</sequence>
<keyword evidence="3" id="KW-1185">Reference proteome</keyword>
<reference evidence="2 3" key="1">
    <citation type="submission" date="2020-08" db="EMBL/GenBank/DDBJ databases">
        <title>Sequencing the genomes of 1000 actinobacteria strains.</title>
        <authorList>
            <person name="Klenk H.-P."/>
        </authorList>
    </citation>
    <scope>NUCLEOTIDE SEQUENCE [LARGE SCALE GENOMIC DNA]</scope>
    <source>
        <strain evidence="2 3">DSM 45272</strain>
    </source>
</reference>
<dbReference type="EMBL" id="JACHMX010000001">
    <property type="protein sequence ID" value="MBB5857124.1"/>
    <property type="molecule type" value="Genomic_DNA"/>
</dbReference>
<dbReference type="AlphaFoldDB" id="A0A841BF60"/>
<proteinExistence type="predicted"/>
<evidence type="ECO:0000313" key="2">
    <source>
        <dbReference type="EMBL" id="MBB5857124.1"/>
    </source>
</evidence>
<keyword evidence="1" id="KW-0732">Signal</keyword>
<gene>
    <name evidence="2" type="ORF">HDA45_007211</name>
</gene>
<dbReference type="Proteomes" id="UP000580861">
    <property type="component" value="Unassembled WGS sequence"/>
</dbReference>
<evidence type="ECO:0000313" key="3">
    <source>
        <dbReference type="Proteomes" id="UP000580861"/>
    </source>
</evidence>
<name>A0A841BF60_9PSEU</name>
<feature type="chain" id="PRO_5033066941" evidence="1">
    <location>
        <begin position="29"/>
        <end position="72"/>
    </location>
</feature>
<comment type="caution">
    <text evidence="2">The sequence shown here is derived from an EMBL/GenBank/DDBJ whole genome shotgun (WGS) entry which is preliminary data.</text>
</comment>
<organism evidence="2 3">
    <name type="scientific">Amycolatopsis umgeniensis</name>
    <dbReference type="NCBI Taxonomy" id="336628"/>
    <lineage>
        <taxon>Bacteria</taxon>
        <taxon>Bacillati</taxon>
        <taxon>Actinomycetota</taxon>
        <taxon>Actinomycetes</taxon>
        <taxon>Pseudonocardiales</taxon>
        <taxon>Pseudonocardiaceae</taxon>
        <taxon>Amycolatopsis</taxon>
    </lineage>
</organism>
<feature type="signal peptide" evidence="1">
    <location>
        <begin position="1"/>
        <end position="28"/>
    </location>
</feature>
<dbReference type="RefSeq" id="WP_184903025.1">
    <property type="nucleotide sequence ID" value="NZ_JACHMX010000001.1"/>
</dbReference>
<evidence type="ECO:0000256" key="1">
    <source>
        <dbReference type="SAM" id="SignalP"/>
    </source>
</evidence>
<accession>A0A841BF60</accession>
<protein>
    <submittedName>
        <fullName evidence="2">Uncharacterized protein</fullName>
    </submittedName>
</protein>